<organism evidence="1 2">
    <name type="scientific">Panacagrimonas perspica</name>
    <dbReference type="NCBI Taxonomy" id="381431"/>
    <lineage>
        <taxon>Bacteria</taxon>
        <taxon>Pseudomonadati</taxon>
        <taxon>Pseudomonadota</taxon>
        <taxon>Gammaproteobacteria</taxon>
        <taxon>Nevskiales</taxon>
        <taxon>Nevskiaceae</taxon>
        <taxon>Panacagrimonas</taxon>
    </lineage>
</organism>
<keyword evidence="2" id="KW-1185">Reference proteome</keyword>
<dbReference type="SUPFAM" id="SSF54637">
    <property type="entry name" value="Thioesterase/thiol ester dehydrase-isomerase"/>
    <property type="match status" value="1"/>
</dbReference>
<dbReference type="InterPro" id="IPR029069">
    <property type="entry name" value="HotDog_dom_sf"/>
</dbReference>
<comment type="caution">
    <text evidence="1">The sequence shown here is derived from an EMBL/GenBank/DDBJ whole genome shotgun (WGS) entry which is preliminary data.</text>
</comment>
<dbReference type="Pfam" id="PF13279">
    <property type="entry name" value="4HBT_2"/>
    <property type="match status" value="1"/>
</dbReference>
<dbReference type="PANTHER" id="PTHR31793">
    <property type="entry name" value="4-HYDROXYBENZOYL-COA THIOESTERASE FAMILY MEMBER"/>
    <property type="match status" value="1"/>
</dbReference>
<dbReference type="GO" id="GO:0047617">
    <property type="term" value="F:fatty acyl-CoA hydrolase activity"/>
    <property type="evidence" value="ECO:0007669"/>
    <property type="project" value="TreeGrafter"/>
</dbReference>
<keyword evidence="1" id="KW-0378">Hydrolase</keyword>
<gene>
    <name evidence="1" type="ORF">DFR24_1447</name>
</gene>
<dbReference type="EMBL" id="SOBT01000008">
    <property type="protein sequence ID" value="TDU32059.1"/>
    <property type="molecule type" value="Genomic_DNA"/>
</dbReference>
<evidence type="ECO:0000313" key="1">
    <source>
        <dbReference type="EMBL" id="TDU32059.1"/>
    </source>
</evidence>
<reference evidence="1 2" key="1">
    <citation type="submission" date="2019-03" db="EMBL/GenBank/DDBJ databases">
        <title>Genomic Encyclopedia of Type Strains, Phase IV (KMG-IV): sequencing the most valuable type-strain genomes for metagenomic binning, comparative biology and taxonomic classification.</title>
        <authorList>
            <person name="Goeker M."/>
        </authorList>
    </citation>
    <scope>NUCLEOTIDE SEQUENCE [LARGE SCALE GENOMIC DNA]</scope>
    <source>
        <strain evidence="1 2">DSM 26377</strain>
    </source>
</reference>
<protein>
    <submittedName>
        <fullName evidence="1">Acyl-CoA thioester hydrolase</fullName>
    </submittedName>
</protein>
<accession>A0A4S3K834</accession>
<dbReference type="RefSeq" id="WP_133880593.1">
    <property type="nucleotide sequence ID" value="NZ_MWIN01000004.1"/>
</dbReference>
<dbReference type="PANTHER" id="PTHR31793:SF39">
    <property type="entry name" value="THIOESTERASE_THIOL ESTER DEHYDRASE-ISOMERASE"/>
    <property type="match status" value="1"/>
</dbReference>
<dbReference type="OrthoDB" id="9799036at2"/>
<evidence type="ECO:0000313" key="2">
    <source>
        <dbReference type="Proteomes" id="UP000295341"/>
    </source>
</evidence>
<dbReference type="Proteomes" id="UP000295341">
    <property type="component" value="Unassembled WGS sequence"/>
</dbReference>
<name>A0A4S3K834_9GAMM</name>
<dbReference type="Gene3D" id="3.10.129.10">
    <property type="entry name" value="Hotdog Thioesterase"/>
    <property type="match status" value="1"/>
</dbReference>
<proteinExistence type="predicted"/>
<dbReference type="AlphaFoldDB" id="A0A4S3K834"/>
<dbReference type="InterPro" id="IPR050563">
    <property type="entry name" value="4-hydroxybenzoyl-CoA_TE"/>
</dbReference>
<sequence>MTAPPCREEFRYFCRLDTRWGDVDSMGHINNAKFITYDEQARTDYIEERQTAAGLTGPNFILARICCDFLQQLRHPSQIDYGMRITRIGRSSMETQGAIFVGDRCHSRTQGVVVWFDYKTQKTMPIPESVRRSVVDFEIVKPAE</sequence>
<dbReference type="CDD" id="cd00586">
    <property type="entry name" value="4HBT"/>
    <property type="match status" value="1"/>
</dbReference>